<comment type="subcellular location">
    <subcellularLocation>
        <location evidence="1">Membrane</location>
        <topology evidence="1">Multi-pass membrane protein</topology>
    </subcellularLocation>
</comment>
<keyword evidence="4 5" id="KW-0472">Membrane</keyword>
<dbReference type="AlphaFoldDB" id="A0A0J6WFP1"/>
<proteinExistence type="predicted"/>
<accession>A0A0J6WFP1</accession>
<evidence type="ECO:0000313" key="6">
    <source>
        <dbReference type="EMBL" id="KMO82050.1"/>
    </source>
</evidence>
<reference evidence="6 7" key="1">
    <citation type="journal article" date="2015" name="Genome Biol. Evol.">
        <title>Characterization of Three Mycobacterium spp. with Potential Use in Bioremediation by Genome Sequencing and Comparative Genomics.</title>
        <authorList>
            <person name="Das S."/>
            <person name="Pettersson B.M."/>
            <person name="Behra P.R."/>
            <person name="Ramesh M."/>
            <person name="Dasgupta S."/>
            <person name="Bhattacharya A."/>
            <person name="Kirsebom L.A."/>
        </authorList>
    </citation>
    <scope>NUCLEOTIDE SEQUENCE [LARGE SCALE GENOMIC DNA]</scope>
    <source>
        <strain evidence="6 7">DSM 44075</strain>
    </source>
</reference>
<dbReference type="Proteomes" id="UP000036313">
    <property type="component" value="Unassembled WGS sequence"/>
</dbReference>
<evidence type="ECO:0000256" key="4">
    <source>
        <dbReference type="ARBA" id="ARBA00023136"/>
    </source>
</evidence>
<dbReference type="EMBL" id="JYNU01000001">
    <property type="protein sequence ID" value="KMO82050.1"/>
    <property type="molecule type" value="Genomic_DNA"/>
</dbReference>
<evidence type="ECO:0000256" key="2">
    <source>
        <dbReference type="ARBA" id="ARBA00022692"/>
    </source>
</evidence>
<dbReference type="PATRIC" id="fig|1807.14.peg.180"/>
<feature type="transmembrane region" description="Helical" evidence="5">
    <location>
        <begin position="6"/>
        <end position="24"/>
    </location>
</feature>
<dbReference type="Pfam" id="PF13564">
    <property type="entry name" value="DoxX_2"/>
    <property type="match status" value="1"/>
</dbReference>
<feature type="transmembrane region" description="Helical" evidence="5">
    <location>
        <begin position="96"/>
        <end position="116"/>
    </location>
</feature>
<keyword evidence="2 5" id="KW-0812">Transmembrane</keyword>
<protein>
    <recommendedName>
        <fullName evidence="8">DoxX family protein</fullName>
    </recommendedName>
</protein>
<evidence type="ECO:0000256" key="3">
    <source>
        <dbReference type="ARBA" id="ARBA00022989"/>
    </source>
</evidence>
<feature type="transmembrane region" description="Helical" evidence="5">
    <location>
        <begin position="69"/>
        <end position="89"/>
    </location>
</feature>
<gene>
    <name evidence="6" type="ORF">MOBUDSM44075_00173</name>
</gene>
<keyword evidence="3 5" id="KW-1133">Transmembrane helix</keyword>
<dbReference type="InterPro" id="IPR032808">
    <property type="entry name" value="DoxX"/>
</dbReference>
<feature type="transmembrane region" description="Helical" evidence="5">
    <location>
        <begin position="44"/>
        <end position="63"/>
    </location>
</feature>
<name>A0A0J6WFP1_9MYCO</name>
<evidence type="ECO:0000256" key="1">
    <source>
        <dbReference type="ARBA" id="ARBA00004141"/>
    </source>
</evidence>
<evidence type="ECO:0008006" key="8">
    <source>
        <dbReference type="Google" id="ProtNLM"/>
    </source>
</evidence>
<organism evidence="6 7">
    <name type="scientific">Mycolicibacterium obuense</name>
    <dbReference type="NCBI Taxonomy" id="1807"/>
    <lineage>
        <taxon>Bacteria</taxon>
        <taxon>Bacillati</taxon>
        <taxon>Actinomycetota</taxon>
        <taxon>Actinomycetes</taxon>
        <taxon>Mycobacteriales</taxon>
        <taxon>Mycobacteriaceae</taxon>
        <taxon>Mycolicibacterium</taxon>
    </lineage>
</organism>
<comment type="caution">
    <text evidence="6">The sequence shown here is derived from an EMBL/GenBank/DDBJ whole genome shotgun (WGS) entry which is preliminary data.</text>
</comment>
<sequence length="120" mass="12409">MTTIYVAVSVIYALMCLIPAAMKLSGAEKMRIAAQHFDIPWSRYRLLGVLELAAAAAVVVGVFAPPAGLLAAVGMTVLLIGAVIVHLRAGDTIGDYAAALLFLAASVGYLAVWASAAPRP</sequence>
<evidence type="ECO:0000256" key="5">
    <source>
        <dbReference type="SAM" id="Phobius"/>
    </source>
</evidence>
<dbReference type="GO" id="GO:0016020">
    <property type="term" value="C:membrane"/>
    <property type="evidence" value="ECO:0007669"/>
    <property type="project" value="UniProtKB-SubCell"/>
</dbReference>
<evidence type="ECO:0000313" key="7">
    <source>
        <dbReference type="Proteomes" id="UP000036313"/>
    </source>
</evidence>